<feature type="transmembrane region" description="Helical" evidence="6">
    <location>
        <begin position="406"/>
        <end position="428"/>
    </location>
</feature>
<protein>
    <submittedName>
        <fullName evidence="7">Membrane protein involved in the export of O-antigen and teichoic acid</fullName>
    </submittedName>
</protein>
<proteinExistence type="predicted"/>
<feature type="transmembrane region" description="Helical" evidence="6">
    <location>
        <begin position="58"/>
        <end position="82"/>
    </location>
</feature>
<gene>
    <name evidence="7" type="ORF">SAMN05421509_109107</name>
</gene>
<feature type="transmembrane region" description="Helical" evidence="6">
    <location>
        <begin position="352"/>
        <end position="373"/>
    </location>
</feature>
<dbReference type="InterPro" id="IPR050833">
    <property type="entry name" value="Poly_Biosynth_Transport"/>
</dbReference>
<reference evidence="7 8" key="1">
    <citation type="submission" date="2017-08" db="EMBL/GenBank/DDBJ databases">
        <authorList>
            <person name="de Groot N.N."/>
        </authorList>
    </citation>
    <scope>NUCLEOTIDE SEQUENCE [LARGE SCALE GENOMIC DNA]</scope>
    <source>
        <strain evidence="7 8">USBA 855</strain>
    </source>
</reference>
<dbReference type="EMBL" id="OBQJ01000009">
    <property type="protein sequence ID" value="SOC57445.1"/>
    <property type="molecule type" value="Genomic_DNA"/>
</dbReference>
<dbReference type="AlphaFoldDB" id="A0A285VTS1"/>
<accession>A0A285VTS1</accession>
<feature type="transmembrane region" description="Helical" evidence="6">
    <location>
        <begin position="380"/>
        <end position="400"/>
    </location>
</feature>
<evidence type="ECO:0000313" key="7">
    <source>
        <dbReference type="EMBL" id="SOC57445.1"/>
    </source>
</evidence>
<sequence>MVNLVVTLRKKSQGIWRSSFVRSVAVVASGTAGAQAVTIAFAPLITRLYGPEAYGVQGAFISIMSVAAPIGALAYPISVVLPRRDEEALGLLRLSAYISFFIAALIAVGLWLGGEAVISLLEIESISTLIYLLPVAVLFAAWKQMAERWLIRKKAFGVIARSALANSGFLNSARALAGFVYPSGAVLIVLATVAEVLHALLMLIGIRKRTTIDLSESSEVSTSNVIELAHRHRDFPLYRAPQNTINAASKSLPVLMLATFFGPSTAGFYMLSQMVMGMPSTLVGKAVSDVFYPRITEAAHNGENLSRHILRATGSLAAIGIVPFAIVIFFGPWMFSLVFGEEWSMAGEYARWLALFFFFNFINKPSNAAVPVLGIQRGLLFYEILSTGGKVVGFLLGFYWLNSDIWAVAIFSVVGVIAYSGVMLWVYLCAVRWDRDKKAV</sequence>
<dbReference type="Pfam" id="PF13440">
    <property type="entry name" value="Polysacc_synt_3"/>
    <property type="match status" value="1"/>
</dbReference>
<evidence type="ECO:0000256" key="3">
    <source>
        <dbReference type="ARBA" id="ARBA00022692"/>
    </source>
</evidence>
<name>A0A285VTS1_9GAMM</name>
<evidence type="ECO:0000256" key="5">
    <source>
        <dbReference type="ARBA" id="ARBA00023136"/>
    </source>
</evidence>
<organism evidence="7 8">
    <name type="scientific">Chromohalobacter canadensis</name>
    <dbReference type="NCBI Taxonomy" id="141389"/>
    <lineage>
        <taxon>Bacteria</taxon>
        <taxon>Pseudomonadati</taxon>
        <taxon>Pseudomonadota</taxon>
        <taxon>Gammaproteobacteria</taxon>
        <taxon>Oceanospirillales</taxon>
        <taxon>Halomonadaceae</taxon>
        <taxon>Chromohalobacter</taxon>
    </lineage>
</organism>
<keyword evidence="5 6" id="KW-0472">Membrane</keyword>
<feature type="transmembrane region" description="Helical" evidence="6">
    <location>
        <begin position="20"/>
        <end position="46"/>
    </location>
</feature>
<keyword evidence="4 6" id="KW-1133">Transmembrane helix</keyword>
<dbReference type="OrthoDB" id="3831435at2"/>
<dbReference type="PANTHER" id="PTHR30250">
    <property type="entry name" value="PST FAMILY PREDICTED COLANIC ACID TRANSPORTER"/>
    <property type="match status" value="1"/>
</dbReference>
<evidence type="ECO:0000256" key="2">
    <source>
        <dbReference type="ARBA" id="ARBA00022475"/>
    </source>
</evidence>
<feature type="transmembrane region" description="Helical" evidence="6">
    <location>
        <begin position="94"/>
        <end position="113"/>
    </location>
</feature>
<dbReference type="GO" id="GO:0005886">
    <property type="term" value="C:plasma membrane"/>
    <property type="evidence" value="ECO:0007669"/>
    <property type="project" value="UniProtKB-SubCell"/>
</dbReference>
<evidence type="ECO:0000256" key="6">
    <source>
        <dbReference type="SAM" id="Phobius"/>
    </source>
</evidence>
<dbReference type="PANTHER" id="PTHR30250:SF28">
    <property type="entry name" value="POLYSACCHARIDE BIOSYNTHESIS PROTEIN"/>
    <property type="match status" value="1"/>
</dbReference>
<evidence type="ECO:0000313" key="8">
    <source>
        <dbReference type="Proteomes" id="UP000219023"/>
    </source>
</evidence>
<evidence type="ECO:0000256" key="1">
    <source>
        <dbReference type="ARBA" id="ARBA00004651"/>
    </source>
</evidence>
<feature type="transmembrane region" description="Helical" evidence="6">
    <location>
        <begin position="316"/>
        <end position="340"/>
    </location>
</feature>
<feature type="transmembrane region" description="Helical" evidence="6">
    <location>
        <begin position="125"/>
        <end position="142"/>
    </location>
</feature>
<dbReference type="RefSeq" id="WP_097023836.1">
    <property type="nucleotide sequence ID" value="NZ_OBQJ01000009.1"/>
</dbReference>
<feature type="transmembrane region" description="Helical" evidence="6">
    <location>
        <begin position="187"/>
        <end position="206"/>
    </location>
</feature>
<keyword evidence="2" id="KW-1003">Cell membrane</keyword>
<dbReference type="Proteomes" id="UP000219023">
    <property type="component" value="Unassembled WGS sequence"/>
</dbReference>
<keyword evidence="3 6" id="KW-0812">Transmembrane</keyword>
<evidence type="ECO:0000256" key="4">
    <source>
        <dbReference type="ARBA" id="ARBA00022989"/>
    </source>
</evidence>
<comment type="subcellular location">
    <subcellularLocation>
        <location evidence="1">Cell membrane</location>
        <topology evidence="1">Multi-pass membrane protein</topology>
    </subcellularLocation>
</comment>